<dbReference type="PANTHER" id="PTHR13847">
    <property type="entry name" value="SARCOSINE DEHYDROGENASE-RELATED"/>
    <property type="match status" value="1"/>
</dbReference>
<dbReference type="PRINTS" id="PR00162">
    <property type="entry name" value="RIESKE"/>
</dbReference>
<dbReference type="InterPro" id="IPR036188">
    <property type="entry name" value="FAD/NAD-bd_sf"/>
</dbReference>
<organism evidence="7 8">
    <name type="scientific">Sporosarcina psychrophila</name>
    <name type="common">Bacillus psychrophilus</name>
    <dbReference type="NCBI Taxonomy" id="1476"/>
    <lineage>
        <taxon>Bacteria</taxon>
        <taxon>Bacillati</taxon>
        <taxon>Bacillota</taxon>
        <taxon>Bacilli</taxon>
        <taxon>Bacillales</taxon>
        <taxon>Caryophanaceae</taxon>
        <taxon>Sporosarcina</taxon>
    </lineage>
</organism>
<evidence type="ECO:0000256" key="4">
    <source>
        <dbReference type="ARBA" id="ARBA00023014"/>
    </source>
</evidence>
<dbReference type="Proteomes" id="UP001549104">
    <property type="component" value="Unassembled WGS sequence"/>
</dbReference>
<comment type="caution">
    <text evidence="7">The sequence shown here is derived from an EMBL/GenBank/DDBJ whole genome shotgun (WGS) entry which is preliminary data.</text>
</comment>
<evidence type="ECO:0000256" key="3">
    <source>
        <dbReference type="ARBA" id="ARBA00023004"/>
    </source>
</evidence>
<keyword evidence="1" id="KW-0001">2Fe-2S</keyword>
<evidence type="ECO:0000256" key="1">
    <source>
        <dbReference type="ARBA" id="ARBA00022714"/>
    </source>
</evidence>
<evidence type="ECO:0000256" key="5">
    <source>
        <dbReference type="ARBA" id="ARBA00023157"/>
    </source>
</evidence>
<name>A0ABV2K820_SPOPS</name>
<gene>
    <name evidence="7" type="ORF">ABIC55_002319</name>
</gene>
<dbReference type="SUPFAM" id="SSF51971">
    <property type="entry name" value="Nucleotide-binding domain"/>
    <property type="match status" value="1"/>
</dbReference>
<evidence type="ECO:0000259" key="6">
    <source>
        <dbReference type="PROSITE" id="PS51296"/>
    </source>
</evidence>
<dbReference type="Pfam" id="PF01266">
    <property type="entry name" value="DAO"/>
    <property type="match status" value="1"/>
</dbReference>
<keyword evidence="3" id="KW-0408">Iron</keyword>
<evidence type="ECO:0000313" key="7">
    <source>
        <dbReference type="EMBL" id="MET3657232.1"/>
    </source>
</evidence>
<sequence>MSNSLWLSTAYPREPYPKLEGDVTCDVCIIGGGLSGIANAYFLAKEGKDVILLEKDTILAGATGNSTGKLTAQHDFVYAKLLKQFGRDNAKMYFEVNEEAVQFGKSIAIKDELKAADSILYSQSKLGTELLRYEMNAYKELGIPGELGRNSELPIQIDATLTLNNESQIHPVRFGQHLARLAVEAGARIYEHSDVLLMDLKKRLLSMKSGHEVQFKELILCSHYPIEALRGLQIMKLSVDRSYIVAAEGDMPLRGQYIAVDEPKRSIRTAQIDGKTYFLLSGESHQAGMESDTQIHYNRLYTDLQDVYNLSPLTHGWSAQDPQTPDLIPYAGIISSSMPYVYLSTGYRKWGLSNSMGSARIISDLIVGKENRASELYSPDRTGFGTFLLQALKNTGLVLKEFTGGHITRTDSPICTHMGCRTRWNAGDETWDCPCHGSRFRKDGSVLEGPATKPLDLK</sequence>
<protein>
    <submittedName>
        <fullName evidence="7">Glycine/D-amino acid oxidase-like deaminating enzyme</fullName>
    </submittedName>
</protein>
<dbReference type="PROSITE" id="PS51296">
    <property type="entry name" value="RIESKE"/>
    <property type="match status" value="1"/>
</dbReference>
<keyword evidence="8" id="KW-1185">Reference proteome</keyword>
<dbReference type="Gene3D" id="3.50.50.60">
    <property type="entry name" value="FAD/NAD(P)-binding domain"/>
    <property type="match status" value="1"/>
</dbReference>
<dbReference type="Gene3D" id="2.102.10.10">
    <property type="entry name" value="Rieske [2Fe-2S] iron-sulphur domain"/>
    <property type="match status" value="1"/>
</dbReference>
<accession>A0ABV2K820</accession>
<reference evidence="7 8" key="1">
    <citation type="submission" date="2024-06" db="EMBL/GenBank/DDBJ databases">
        <title>Sorghum-associated microbial communities from plants grown in Nebraska, USA.</title>
        <authorList>
            <person name="Schachtman D."/>
        </authorList>
    </citation>
    <scope>NUCLEOTIDE SEQUENCE [LARGE SCALE GENOMIC DNA]</scope>
    <source>
        <strain evidence="7 8">1288</strain>
    </source>
</reference>
<dbReference type="Gene3D" id="3.30.9.10">
    <property type="entry name" value="D-Amino Acid Oxidase, subunit A, domain 2"/>
    <property type="match status" value="1"/>
</dbReference>
<dbReference type="InterPro" id="IPR006076">
    <property type="entry name" value="FAD-dep_OxRdtase"/>
</dbReference>
<dbReference type="SUPFAM" id="SSF50022">
    <property type="entry name" value="ISP domain"/>
    <property type="match status" value="1"/>
</dbReference>
<dbReference type="EMBL" id="JBEPME010000003">
    <property type="protein sequence ID" value="MET3657232.1"/>
    <property type="molecule type" value="Genomic_DNA"/>
</dbReference>
<evidence type="ECO:0000256" key="2">
    <source>
        <dbReference type="ARBA" id="ARBA00022723"/>
    </source>
</evidence>
<dbReference type="InterPro" id="IPR005805">
    <property type="entry name" value="Rieske_Fe-S_prot_C"/>
</dbReference>
<evidence type="ECO:0000313" key="8">
    <source>
        <dbReference type="Proteomes" id="UP001549104"/>
    </source>
</evidence>
<proteinExistence type="predicted"/>
<dbReference type="RefSeq" id="WP_354313208.1">
    <property type="nucleotide sequence ID" value="NZ_JBEPME010000003.1"/>
</dbReference>
<keyword evidence="5" id="KW-1015">Disulfide bond</keyword>
<dbReference type="Pfam" id="PF00355">
    <property type="entry name" value="Rieske"/>
    <property type="match status" value="1"/>
</dbReference>
<keyword evidence="4" id="KW-0411">Iron-sulfur</keyword>
<dbReference type="InterPro" id="IPR036922">
    <property type="entry name" value="Rieske_2Fe-2S_sf"/>
</dbReference>
<feature type="domain" description="Rieske" evidence="6">
    <location>
        <begin position="412"/>
        <end position="458"/>
    </location>
</feature>
<dbReference type="PANTHER" id="PTHR13847:SF274">
    <property type="entry name" value="RIESKE 2FE-2S IRON-SULFUR PROTEIN YHFW-RELATED"/>
    <property type="match status" value="1"/>
</dbReference>
<dbReference type="InterPro" id="IPR017941">
    <property type="entry name" value="Rieske_2Fe-2S"/>
</dbReference>
<keyword evidence="2" id="KW-0479">Metal-binding</keyword>